<evidence type="ECO:0000256" key="8">
    <source>
        <dbReference type="ARBA" id="ARBA00022898"/>
    </source>
</evidence>
<dbReference type="InterPro" id="IPR015421">
    <property type="entry name" value="PyrdxlP-dep_Trfase_major"/>
</dbReference>
<dbReference type="RefSeq" id="WP_345391408.1">
    <property type="nucleotide sequence ID" value="NZ_BAABHG010000004.1"/>
</dbReference>
<name>A0ABW5GME6_9PSEU</name>
<evidence type="ECO:0000256" key="13">
    <source>
        <dbReference type="RuleBase" id="RU003693"/>
    </source>
</evidence>
<evidence type="ECO:0000256" key="1">
    <source>
        <dbReference type="ARBA" id="ARBA00001933"/>
    </source>
</evidence>
<keyword evidence="15" id="KW-0012">Acyltransferase</keyword>
<evidence type="ECO:0000256" key="6">
    <source>
        <dbReference type="ARBA" id="ARBA00022679"/>
    </source>
</evidence>
<evidence type="ECO:0000313" key="15">
    <source>
        <dbReference type="EMBL" id="MFD2462044.1"/>
    </source>
</evidence>
<sequence length="381" mass="38971">MPDPVTGWAEWFAGERAARETAGLQRTLRPRAADEDVVDLAGNDYLGLGGCPRARRAAADAALAWGAGAGASRLVTGTTTLHAELERELAAFTGQEAALVFSTGYQANLAAVSALLDKHSLVVSDAHVHASLIDAARLSRAAIEVVPHNDVDAVRAALATAGGRRAMVLTESIFSVLGDAAPLAELAGVCAAHGALLLVDEAHGLGVAGTGGRGLVHARGLAGHPQVIMTATLSKSLGAMGGAVLGSAALVDHLVNRARPFIFDTGLAPPPAAGALAALRLLRARPELPSGVHRRGAELAARLGVPPSAGAVLSVPMPAPLAALDAQAKALADGVRVGCFRPPSVPDGVSRLRITTRAGIEESRWSHAVDVLAHVVEEHRR</sequence>
<evidence type="ECO:0000256" key="7">
    <source>
        <dbReference type="ARBA" id="ARBA00022756"/>
    </source>
</evidence>
<evidence type="ECO:0000256" key="3">
    <source>
        <dbReference type="ARBA" id="ARBA00010008"/>
    </source>
</evidence>
<dbReference type="PANTHER" id="PTHR13693">
    <property type="entry name" value="CLASS II AMINOTRANSFERASE/8-AMINO-7-OXONONANOATE SYNTHASE"/>
    <property type="match status" value="1"/>
</dbReference>
<evidence type="ECO:0000256" key="10">
    <source>
        <dbReference type="ARBA" id="ARBA00032610"/>
    </source>
</evidence>
<dbReference type="EC" id="2.3.1.47" evidence="5"/>
<comment type="pathway">
    <text evidence="2">Cofactor biosynthesis; biotin biosynthesis.</text>
</comment>
<dbReference type="InterPro" id="IPR001917">
    <property type="entry name" value="Aminotrans_II_pyridoxalP_BS"/>
</dbReference>
<dbReference type="InterPro" id="IPR015424">
    <property type="entry name" value="PyrdxlP-dep_Trfase"/>
</dbReference>
<evidence type="ECO:0000256" key="2">
    <source>
        <dbReference type="ARBA" id="ARBA00004746"/>
    </source>
</evidence>
<accession>A0ABW5GME6</accession>
<dbReference type="EMBL" id="JBHUKU010000014">
    <property type="protein sequence ID" value="MFD2462044.1"/>
    <property type="molecule type" value="Genomic_DNA"/>
</dbReference>
<feature type="domain" description="Aminotransferase class I/classII large" evidence="14">
    <location>
        <begin position="36"/>
        <end position="372"/>
    </location>
</feature>
<dbReference type="Gene3D" id="3.40.640.10">
    <property type="entry name" value="Type I PLP-dependent aspartate aminotransferase-like (Major domain)"/>
    <property type="match status" value="1"/>
</dbReference>
<organism evidence="15 16">
    <name type="scientific">Amycolatopsis samaneae</name>
    <dbReference type="NCBI Taxonomy" id="664691"/>
    <lineage>
        <taxon>Bacteria</taxon>
        <taxon>Bacillati</taxon>
        <taxon>Actinomycetota</taxon>
        <taxon>Actinomycetes</taxon>
        <taxon>Pseudonocardiales</taxon>
        <taxon>Pseudonocardiaceae</taxon>
        <taxon>Amycolatopsis</taxon>
    </lineage>
</organism>
<comment type="caution">
    <text evidence="15">The sequence shown here is derived from an EMBL/GenBank/DDBJ whole genome shotgun (WGS) entry which is preliminary data.</text>
</comment>
<dbReference type="GO" id="GO:0008710">
    <property type="term" value="F:8-amino-7-oxononanoate synthase activity"/>
    <property type="evidence" value="ECO:0007669"/>
    <property type="project" value="UniProtKB-EC"/>
</dbReference>
<proteinExistence type="inferred from homology"/>
<evidence type="ECO:0000256" key="11">
    <source>
        <dbReference type="ARBA" id="ARBA00033381"/>
    </source>
</evidence>
<evidence type="ECO:0000256" key="5">
    <source>
        <dbReference type="ARBA" id="ARBA00013187"/>
    </source>
</evidence>
<keyword evidence="6 15" id="KW-0808">Transferase</keyword>
<evidence type="ECO:0000256" key="9">
    <source>
        <dbReference type="ARBA" id="ARBA00023194"/>
    </source>
</evidence>
<comment type="similarity">
    <text evidence="3">Belongs to the class-II pyridoxal-phosphate-dependent aminotransferase family. BioF subfamily.</text>
</comment>
<evidence type="ECO:0000256" key="12">
    <source>
        <dbReference type="ARBA" id="ARBA00047715"/>
    </source>
</evidence>
<protein>
    <recommendedName>
        <fullName evidence="5">8-amino-7-oxononanoate synthase</fullName>
        <ecNumber evidence="5">2.3.1.47</ecNumber>
    </recommendedName>
    <alternativeName>
        <fullName evidence="10">7-keto-8-amino-pelargonic acid synthase</fullName>
    </alternativeName>
    <alternativeName>
        <fullName evidence="11">8-amino-7-ketopelargonate synthase</fullName>
    </alternativeName>
</protein>
<comment type="subunit">
    <text evidence="4">Homodimer.</text>
</comment>
<dbReference type="Gene3D" id="3.90.1150.10">
    <property type="entry name" value="Aspartate Aminotransferase, domain 1"/>
    <property type="match status" value="1"/>
</dbReference>
<evidence type="ECO:0000313" key="16">
    <source>
        <dbReference type="Proteomes" id="UP001597419"/>
    </source>
</evidence>
<keyword evidence="7" id="KW-0093">Biotin biosynthesis</keyword>
<dbReference type="PROSITE" id="PS00599">
    <property type="entry name" value="AA_TRANSFER_CLASS_2"/>
    <property type="match status" value="1"/>
</dbReference>
<reference evidence="16" key="1">
    <citation type="journal article" date="2019" name="Int. J. Syst. Evol. Microbiol.">
        <title>The Global Catalogue of Microorganisms (GCM) 10K type strain sequencing project: providing services to taxonomists for standard genome sequencing and annotation.</title>
        <authorList>
            <consortium name="The Broad Institute Genomics Platform"/>
            <consortium name="The Broad Institute Genome Sequencing Center for Infectious Disease"/>
            <person name="Wu L."/>
            <person name="Ma J."/>
        </authorList>
    </citation>
    <scope>NUCLEOTIDE SEQUENCE [LARGE SCALE GENOMIC DNA]</scope>
    <source>
        <strain evidence="16">CGMCC 4.7643</strain>
    </source>
</reference>
<gene>
    <name evidence="15" type="ORF">ACFSYJ_25785</name>
</gene>
<dbReference type="InterPro" id="IPR050087">
    <property type="entry name" value="AON_synthase_class-II"/>
</dbReference>
<evidence type="ECO:0000256" key="4">
    <source>
        <dbReference type="ARBA" id="ARBA00011738"/>
    </source>
</evidence>
<dbReference type="Pfam" id="PF00155">
    <property type="entry name" value="Aminotran_1_2"/>
    <property type="match status" value="1"/>
</dbReference>
<dbReference type="InterPro" id="IPR004839">
    <property type="entry name" value="Aminotransferase_I/II_large"/>
</dbReference>
<dbReference type="InterPro" id="IPR015422">
    <property type="entry name" value="PyrdxlP-dep_Trfase_small"/>
</dbReference>
<keyword evidence="8 13" id="KW-0663">Pyridoxal phosphate</keyword>
<dbReference type="SUPFAM" id="SSF53383">
    <property type="entry name" value="PLP-dependent transferases"/>
    <property type="match status" value="1"/>
</dbReference>
<evidence type="ECO:0000259" key="14">
    <source>
        <dbReference type="Pfam" id="PF00155"/>
    </source>
</evidence>
<dbReference type="PANTHER" id="PTHR13693:SF100">
    <property type="entry name" value="8-AMINO-7-OXONONANOATE SYNTHASE"/>
    <property type="match status" value="1"/>
</dbReference>
<comment type="catalytic activity">
    <reaction evidence="12">
        <text>6-carboxyhexanoyl-[ACP] + L-alanine + H(+) = (8S)-8-amino-7-oxononanoate + holo-[ACP] + CO2</text>
        <dbReference type="Rhea" id="RHEA:42288"/>
        <dbReference type="Rhea" id="RHEA-COMP:9685"/>
        <dbReference type="Rhea" id="RHEA-COMP:9955"/>
        <dbReference type="ChEBI" id="CHEBI:15378"/>
        <dbReference type="ChEBI" id="CHEBI:16526"/>
        <dbReference type="ChEBI" id="CHEBI:57972"/>
        <dbReference type="ChEBI" id="CHEBI:64479"/>
        <dbReference type="ChEBI" id="CHEBI:78846"/>
        <dbReference type="ChEBI" id="CHEBI:149468"/>
        <dbReference type="EC" id="2.3.1.47"/>
    </reaction>
</comment>
<keyword evidence="16" id="KW-1185">Reference proteome</keyword>
<comment type="cofactor">
    <cofactor evidence="1 13">
        <name>pyridoxal 5'-phosphate</name>
        <dbReference type="ChEBI" id="CHEBI:597326"/>
    </cofactor>
</comment>
<dbReference type="Proteomes" id="UP001597419">
    <property type="component" value="Unassembled WGS sequence"/>
</dbReference>
<keyword evidence="9" id="KW-0045">Antibiotic biosynthesis</keyword>